<reference evidence="1" key="1">
    <citation type="submission" date="2020-12" db="EMBL/GenBank/DDBJ databases">
        <title>Metabolic potential, ecology and presence of endohyphal bacteria is reflected in genomic diversity of Mucoromycotina.</title>
        <authorList>
            <person name="Muszewska A."/>
            <person name="Okrasinska A."/>
            <person name="Steczkiewicz K."/>
            <person name="Drgas O."/>
            <person name="Orlowska M."/>
            <person name="Perlinska-Lenart U."/>
            <person name="Aleksandrzak-Piekarczyk T."/>
            <person name="Szatraj K."/>
            <person name="Zielenkiewicz U."/>
            <person name="Pilsyk S."/>
            <person name="Malc E."/>
            <person name="Mieczkowski P."/>
            <person name="Kruszewska J.S."/>
            <person name="Biernat P."/>
            <person name="Pawlowska J."/>
        </authorList>
    </citation>
    <scope>NUCLEOTIDE SEQUENCE</scope>
    <source>
        <strain evidence="1">WA0000067209</strain>
    </source>
</reference>
<dbReference type="OrthoDB" id="2338350at2759"/>
<protein>
    <submittedName>
        <fullName evidence="1">Uncharacterized protein</fullName>
    </submittedName>
</protein>
<dbReference type="EMBL" id="JAEPQZ010000005">
    <property type="protein sequence ID" value="KAG2181285.1"/>
    <property type="molecule type" value="Genomic_DNA"/>
</dbReference>
<evidence type="ECO:0000313" key="2">
    <source>
        <dbReference type="Proteomes" id="UP000654370"/>
    </source>
</evidence>
<keyword evidence="2" id="KW-1185">Reference proteome</keyword>
<accession>A0A8H7PWQ1</accession>
<dbReference type="AlphaFoldDB" id="A0A8H7PWQ1"/>
<evidence type="ECO:0000313" key="1">
    <source>
        <dbReference type="EMBL" id="KAG2181285.1"/>
    </source>
</evidence>
<sequence>MYIPIDKALYLTPSPNDDVGKDSFPVIMQVDDMTTCFGRGEILTPIPTHCSKYSVNTSRNNYIFNNFESQNECEVSTYRIGRGRNARPYQPKYGVASDAFRPVPHKHMPYPDDPMKGTTSTNDLPVTIPCNFYVRTNTGFATLIACRDLTTSPFELDDDMKHVTVDDVWLPTTIIKSK</sequence>
<name>A0A8H7PWQ1_MORIS</name>
<organism evidence="1 2">
    <name type="scientific">Mortierella isabellina</name>
    <name type="common">Filamentous fungus</name>
    <name type="synonym">Umbelopsis isabellina</name>
    <dbReference type="NCBI Taxonomy" id="91625"/>
    <lineage>
        <taxon>Eukaryota</taxon>
        <taxon>Fungi</taxon>
        <taxon>Fungi incertae sedis</taxon>
        <taxon>Mucoromycota</taxon>
        <taxon>Mucoromycotina</taxon>
        <taxon>Umbelopsidomycetes</taxon>
        <taxon>Umbelopsidales</taxon>
        <taxon>Umbelopsidaceae</taxon>
        <taxon>Umbelopsis</taxon>
    </lineage>
</organism>
<comment type="caution">
    <text evidence="1">The sequence shown here is derived from an EMBL/GenBank/DDBJ whole genome shotgun (WGS) entry which is preliminary data.</text>
</comment>
<gene>
    <name evidence="1" type="ORF">INT43_008868</name>
</gene>
<dbReference type="Proteomes" id="UP000654370">
    <property type="component" value="Unassembled WGS sequence"/>
</dbReference>
<proteinExistence type="predicted"/>